<feature type="compositionally biased region" description="Basic and acidic residues" evidence="1">
    <location>
        <begin position="87"/>
        <end position="99"/>
    </location>
</feature>
<keyword evidence="2" id="KW-0812">Transmembrane</keyword>
<organism evidence="3 4">
    <name type="scientific">Mycolicibacterium madagascariense</name>
    <dbReference type="NCBI Taxonomy" id="212765"/>
    <lineage>
        <taxon>Bacteria</taxon>
        <taxon>Bacillati</taxon>
        <taxon>Actinomycetota</taxon>
        <taxon>Actinomycetes</taxon>
        <taxon>Mycobacteriales</taxon>
        <taxon>Mycobacteriaceae</taxon>
        <taxon>Mycolicibacterium</taxon>
    </lineage>
</organism>
<dbReference type="AlphaFoldDB" id="A0A7I7XAJ4"/>
<dbReference type="KEGG" id="mmag:MMAD_09710"/>
<dbReference type="RefSeq" id="WP_163733277.1">
    <property type="nucleotide sequence ID" value="NZ_AP022610.1"/>
</dbReference>
<keyword evidence="4" id="KW-1185">Reference proteome</keyword>
<feature type="region of interest" description="Disordered" evidence="1">
    <location>
        <begin position="74"/>
        <end position="99"/>
    </location>
</feature>
<evidence type="ECO:0000313" key="3">
    <source>
        <dbReference type="EMBL" id="BBZ26676.1"/>
    </source>
</evidence>
<keyword evidence="2" id="KW-1133">Transmembrane helix</keyword>
<gene>
    <name evidence="3" type="ORF">MMAD_09710</name>
</gene>
<feature type="transmembrane region" description="Helical" evidence="2">
    <location>
        <begin position="6"/>
        <end position="28"/>
    </location>
</feature>
<dbReference type="Proteomes" id="UP000466517">
    <property type="component" value="Chromosome"/>
</dbReference>
<protein>
    <submittedName>
        <fullName evidence="3">Uncharacterized protein</fullName>
    </submittedName>
</protein>
<dbReference type="EMBL" id="AP022610">
    <property type="protein sequence ID" value="BBZ26676.1"/>
    <property type="molecule type" value="Genomic_DNA"/>
</dbReference>
<evidence type="ECO:0000313" key="4">
    <source>
        <dbReference type="Proteomes" id="UP000466517"/>
    </source>
</evidence>
<sequence>MSTNTVVLIVVAIVVALILVGIVTWFGIKFRADRRMLGGNGILDEAEEDARLEAEVLSRRAQAANVDNGIKAFRTRSRRTQSPDARQAADMRAQLKDLD</sequence>
<accession>A0A7I7XAJ4</accession>
<evidence type="ECO:0000256" key="2">
    <source>
        <dbReference type="SAM" id="Phobius"/>
    </source>
</evidence>
<proteinExistence type="predicted"/>
<keyword evidence="2" id="KW-0472">Membrane</keyword>
<name>A0A7I7XAJ4_9MYCO</name>
<reference evidence="3 4" key="1">
    <citation type="journal article" date="2019" name="Emerg. Microbes Infect.">
        <title>Comprehensive subspecies identification of 175 nontuberculous mycobacteria species based on 7547 genomic profiles.</title>
        <authorList>
            <person name="Matsumoto Y."/>
            <person name="Kinjo T."/>
            <person name="Motooka D."/>
            <person name="Nabeya D."/>
            <person name="Jung N."/>
            <person name="Uechi K."/>
            <person name="Horii T."/>
            <person name="Iida T."/>
            <person name="Fujita J."/>
            <person name="Nakamura S."/>
        </authorList>
    </citation>
    <scope>NUCLEOTIDE SEQUENCE [LARGE SCALE GENOMIC DNA]</scope>
    <source>
        <strain evidence="3 4">JCM 13574</strain>
    </source>
</reference>
<evidence type="ECO:0000256" key="1">
    <source>
        <dbReference type="SAM" id="MobiDB-lite"/>
    </source>
</evidence>